<keyword evidence="5 11" id="KW-0812">Transmembrane</keyword>
<evidence type="ECO:0000259" key="14">
    <source>
        <dbReference type="Pfam" id="PF07715"/>
    </source>
</evidence>
<dbReference type="PANTHER" id="PTHR30069:SF29">
    <property type="entry name" value="HEMOGLOBIN AND HEMOGLOBIN-HAPTOGLOBIN-BINDING PROTEIN 1-RELATED"/>
    <property type="match status" value="1"/>
</dbReference>
<evidence type="ECO:0000256" key="1">
    <source>
        <dbReference type="ARBA" id="ARBA00004571"/>
    </source>
</evidence>
<dbReference type="AlphaFoldDB" id="A0AA49IU73"/>
<accession>A0AA49IU73</accession>
<protein>
    <submittedName>
        <fullName evidence="15">TonB-dependent receptor</fullName>
    </submittedName>
</protein>
<evidence type="ECO:0000256" key="2">
    <source>
        <dbReference type="ARBA" id="ARBA00009810"/>
    </source>
</evidence>
<dbReference type="GO" id="GO:0009279">
    <property type="term" value="C:cell outer membrane"/>
    <property type="evidence" value="ECO:0007669"/>
    <property type="project" value="UniProtKB-SubCell"/>
</dbReference>
<dbReference type="Proteomes" id="UP001234916">
    <property type="component" value="Chromosome"/>
</dbReference>
<evidence type="ECO:0000256" key="3">
    <source>
        <dbReference type="ARBA" id="ARBA00022448"/>
    </source>
</evidence>
<proteinExistence type="inferred from homology"/>
<feature type="domain" description="TonB-dependent receptor-like beta-barrel" evidence="13">
    <location>
        <begin position="328"/>
        <end position="748"/>
    </location>
</feature>
<keyword evidence="7 12" id="KW-0798">TonB box</keyword>
<comment type="similarity">
    <text evidence="2 11 12">Belongs to the TonB-dependent receptor family.</text>
</comment>
<dbReference type="Pfam" id="PF07715">
    <property type="entry name" value="Plug"/>
    <property type="match status" value="1"/>
</dbReference>
<gene>
    <name evidence="15" type="ORF">OHM77_08660</name>
</gene>
<evidence type="ECO:0000256" key="9">
    <source>
        <dbReference type="ARBA" id="ARBA00023170"/>
    </source>
</evidence>
<keyword evidence="4 11" id="KW-1134">Transmembrane beta strand</keyword>
<evidence type="ECO:0000259" key="13">
    <source>
        <dbReference type="Pfam" id="PF00593"/>
    </source>
</evidence>
<dbReference type="SUPFAM" id="SSF56935">
    <property type="entry name" value="Porins"/>
    <property type="match status" value="1"/>
</dbReference>
<evidence type="ECO:0000256" key="7">
    <source>
        <dbReference type="ARBA" id="ARBA00023077"/>
    </source>
</evidence>
<dbReference type="InterPro" id="IPR037066">
    <property type="entry name" value="Plug_dom_sf"/>
</dbReference>
<dbReference type="GO" id="GO:0044718">
    <property type="term" value="P:siderophore transmembrane transport"/>
    <property type="evidence" value="ECO:0007669"/>
    <property type="project" value="TreeGrafter"/>
</dbReference>
<dbReference type="PANTHER" id="PTHR30069">
    <property type="entry name" value="TONB-DEPENDENT OUTER MEMBRANE RECEPTOR"/>
    <property type="match status" value="1"/>
</dbReference>
<reference evidence="15" key="1">
    <citation type="journal article" date="2023" name="Nat. Microbiol.">
        <title>Enrichment and characterization of a nitric oxide-reducing microbial community in a continuous bioreactor.</title>
        <authorList>
            <person name="Garrido-Amador P."/>
            <person name="Stortenbeker N."/>
            <person name="Wessels H.J.C.T."/>
            <person name="Speth D.R."/>
            <person name="Garcia-Heredia I."/>
            <person name="Kartal B."/>
        </authorList>
    </citation>
    <scope>NUCLEOTIDE SEQUENCE</scope>
    <source>
        <strain evidence="15">MAG1</strain>
    </source>
</reference>
<keyword evidence="10 11" id="KW-0998">Cell outer membrane</keyword>
<dbReference type="InterPro" id="IPR036942">
    <property type="entry name" value="Beta-barrel_TonB_sf"/>
</dbReference>
<keyword evidence="3 11" id="KW-0813">Transport</keyword>
<evidence type="ECO:0000256" key="5">
    <source>
        <dbReference type="ARBA" id="ARBA00022692"/>
    </source>
</evidence>
<dbReference type="KEGG" id="npv:OHM77_08660"/>
<dbReference type="InterPro" id="IPR012910">
    <property type="entry name" value="Plug_dom"/>
</dbReference>
<sequence>MATRGNLPRDSLPHGAFCRGTSRLSYCRMRRLFVSDMELPPIAMPRSPIVNKAATAAALFVAGLASPPAAVAEEASFKEMVVTATKSAKVVSEAPATVTVVTAREIENKNAQRLEEALAGAPGIFIRGLGGEQPSNYMNQVTLRGIPGYYRTGVLVDGVPINNAFSGGVNMSIVPIDDIQQIEVVPGPFSSLYGGAGMSGVVNVITKVPEKREISVKGEIGSHNFTSFGAGYRDKLSDTLGISLSYGRKESDGYANEYVTKTKGGAGGTVVTGWQRTATNTGATTYIIGDKGTEAWEQDNYGAKLYLKPSHASKLILEASYLTHRTKDGQGNNYLTAGGAPFSSGTANIDGGTATIKATDFLKTTNGEDVIRYGATYETRFAEDVKLKANLNYQDNQYWYTSIDSHATNTSGTGKLSDIPAKAISGDMQVSLPVGGSQYLVAGASFNKSDLRKKVYALSNWRQESVTGAVGDWADGNTESMAAYIQDEIAVSDRLTAYVGARYDRWSTDGSIYINSTLTDYASRSSTALSPKASLVYKLGGGTIIKGAIGKAFRAPNLSDMYSTYGTSTIYWSNPDLKPEKTTTAEIGVEQELKTGTLLRATYYRSDITDLIYSTLVTPGNNRKFNAGTAETSGVDLEARQKLTGELTAFVNGTLVETTITENAIVPASVGRQIPLQAKKMANIGIEGRLGPWSGSVVGSYVGKMYGNDTNTDVVNDVPGSYDPYFVVNAKVSYRIDKTLTASLSVKNMLDEKYFTGNSIADGRSIFLGLGYKY</sequence>
<organism evidence="15">
    <name type="scientific">Candidatus Nitricoxidivorans perseverans</name>
    <dbReference type="NCBI Taxonomy" id="2975601"/>
    <lineage>
        <taxon>Bacteria</taxon>
        <taxon>Pseudomonadati</taxon>
        <taxon>Pseudomonadota</taxon>
        <taxon>Betaproteobacteria</taxon>
        <taxon>Nitrosomonadales</taxon>
        <taxon>Sterolibacteriaceae</taxon>
        <taxon>Candidatus Nitricoxidivorans</taxon>
    </lineage>
</organism>
<evidence type="ECO:0000256" key="4">
    <source>
        <dbReference type="ARBA" id="ARBA00022452"/>
    </source>
</evidence>
<evidence type="ECO:0000256" key="12">
    <source>
        <dbReference type="RuleBase" id="RU003357"/>
    </source>
</evidence>
<keyword evidence="6" id="KW-0732">Signal</keyword>
<dbReference type="InterPro" id="IPR000531">
    <property type="entry name" value="Beta-barrel_TonB"/>
</dbReference>
<dbReference type="CDD" id="cd01347">
    <property type="entry name" value="ligand_gated_channel"/>
    <property type="match status" value="1"/>
</dbReference>
<dbReference type="Pfam" id="PF00593">
    <property type="entry name" value="TonB_dep_Rec_b-barrel"/>
    <property type="match status" value="1"/>
</dbReference>
<dbReference type="InterPro" id="IPR039426">
    <property type="entry name" value="TonB-dep_rcpt-like"/>
</dbReference>
<dbReference type="PROSITE" id="PS52016">
    <property type="entry name" value="TONB_DEPENDENT_REC_3"/>
    <property type="match status" value="1"/>
</dbReference>
<keyword evidence="8 11" id="KW-0472">Membrane</keyword>
<dbReference type="Gene3D" id="2.170.130.10">
    <property type="entry name" value="TonB-dependent receptor, plug domain"/>
    <property type="match status" value="1"/>
</dbReference>
<comment type="subcellular location">
    <subcellularLocation>
        <location evidence="1 11">Cell outer membrane</location>
        <topology evidence="1 11">Multi-pass membrane protein</topology>
    </subcellularLocation>
</comment>
<evidence type="ECO:0000256" key="6">
    <source>
        <dbReference type="ARBA" id="ARBA00022729"/>
    </source>
</evidence>
<evidence type="ECO:0000256" key="11">
    <source>
        <dbReference type="PROSITE-ProRule" id="PRU01360"/>
    </source>
</evidence>
<evidence type="ECO:0000256" key="10">
    <source>
        <dbReference type="ARBA" id="ARBA00023237"/>
    </source>
</evidence>
<keyword evidence="9 15" id="KW-0675">Receptor</keyword>
<name>A0AA49IU73_9PROT</name>
<dbReference type="Gene3D" id="2.40.170.20">
    <property type="entry name" value="TonB-dependent receptor, beta-barrel domain"/>
    <property type="match status" value="1"/>
</dbReference>
<dbReference type="GO" id="GO:0015344">
    <property type="term" value="F:siderophore uptake transmembrane transporter activity"/>
    <property type="evidence" value="ECO:0007669"/>
    <property type="project" value="TreeGrafter"/>
</dbReference>
<dbReference type="EMBL" id="CP107246">
    <property type="protein sequence ID" value="WIM04770.1"/>
    <property type="molecule type" value="Genomic_DNA"/>
</dbReference>
<feature type="domain" description="TonB-dependent receptor plug" evidence="14">
    <location>
        <begin position="92"/>
        <end position="201"/>
    </location>
</feature>
<evidence type="ECO:0000256" key="8">
    <source>
        <dbReference type="ARBA" id="ARBA00023136"/>
    </source>
</evidence>
<evidence type="ECO:0000313" key="15">
    <source>
        <dbReference type="EMBL" id="WIM04770.1"/>
    </source>
</evidence>